<dbReference type="VEuPathDB" id="VectorBase:AATE015015"/>
<dbReference type="AlphaFoldDB" id="A0A182JBK5"/>
<organism evidence="1">
    <name type="scientific">Anopheles atroparvus</name>
    <name type="common">European mosquito</name>
    <dbReference type="NCBI Taxonomy" id="41427"/>
    <lineage>
        <taxon>Eukaryota</taxon>
        <taxon>Metazoa</taxon>
        <taxon>Ecdysozoa</taxon>
        <taxon>Arthropoda</taxon>
        <taxon>Hexapoda</taxon>
        <taxon>Insecta</taxon>
        <taxon>Pterygota</taxon>
        <taxon>Neoptera</taxon>
        <taxon>Endopterygota</taxon>
        <taxon>Diptera</taxon>
        <taxon>Nematocera</taxon>
        <taxon>Culicoidea</taxon>
        <taxon>Culicidae</taxon>
        <taxon>Anophelinae</taxon>
        <taxon>Anopheles</taxon>
    </lineage>
</organism>
<dbReference type="EnsemblMetazoa" id="AATE015015-RA">
    <property type="protein sequence ID" value="AATE015015-PA.1"/>
    <property type="gene ID" value="AATE015015"/>
</dbReference>
<name>A0A182JBK5_ANOAO</name>
<sequence length="192" mass="21459">MPPCTAVTSIEYSWPGREHLRITCVSVTCAFFGPIVCVMAIVSVTTRSFRPSLFTFHSPGSMSVVLRASWNSIRNRERENSSSNMTSTLIGRIVWTSWRPECNESHSVVAGGSVFSGSWSVSDESGASRSADDSYDRVIPNATRVRRQEDLGRGSSTQVGAVHRRVEVRVRVFTGEHYRRLKQKDKENDKIS</sequence>
<accession>A0A182JBK5</accession>
<protein>
    <submittedName>
        <fullName evidence="1">Uncharacterized protein</fullName>
    </submittedName>
</protein>
<proteinExistence type="predicted"/>
<reference evidence="1" key="1">
    <citation type="submission" date="2022-08" db="UniProtKB">
        <authorList>
            <consortium name="EnsemblMetazoa"/>
        </authorList>
    </citation>
    <scope>IDENTIFICATION</scope>
    <source>
        <strain evidence="1">EBRO</strain>
    </source>
</reference>
<evidence type="ECO:0000313" key="1">
    <source>
        <dbReference type="EnsemblMetazoa" id="AATE015015-PA.1"/>
    </source>
</evidence>